<gene>
    <name evidence="2" type="ORF">MKZ38_004077</name>
</gene>
<organism evidence="2 3">
    <name type="scientific">Zalerion maritima</name>
    <dbReference type="NCBI Taxonomy" id="339359"/>
    <lineage>
        <taxon>Eukaryota</taxon>
        <taxon>Fungi</taxon>
        <taxon>Dikarya</taxon>
        <taxon>Ascomycota</taxon>
        <taxon>Pezizomycotina</taxon>
        <taxon>Sordariomycetes</taxon>
        <taxon>Lulworthiomycetidae</taxon>
        <taxon>Lulworthiales</taxon>
        <taxon>Lulworthiaceae</taxon>
        <taxon>Zalerion</taxon>
    </lineage>
</organism>
<dbReference type="InterPro" id="IPR050582">
    <property type="entry name" value="HAD-like_SerB"/>
</dbReference>
<sequence>MSDSLASGRTQNPTVIGIYGVPGSGKSYLVRELENTLGTKHFQFFEGSGVLNTLVPGGLDAFKALADSQKMIWRETAIAKIQEECSSSGRIGVVSGHITFWDNNQSPSPTSVHTMKDLEIYTHILYLDIPASVVHEHRSHDNTRSRTPMSVEHLEKWMREEVNLLRDLCLRNMILFCAIRDPKNTVSGVIEDIRENTQDINVRRIETKLNDSLHACLRKPETMLVLDADRTLGPHDTGTLFWEAASASTSPSPRPLKRLFSSPMGYSYTAFRQAAFMYDEVDPEQYGKICDKLSTDCSLYPEIRSLLLYISNHDHIGAVVITCGLARVWENILSREGFRNVKVIGCGLVSDGIVVTPETKAMVVRRLQEQGIHTFAFGDSPLDLPMLKEAGSAIIIVGDDNIRSKTMAEELLCAIAAGEVSGARQVLLPGDVSPIMDTTKLPSVTLDSPEFLQGVTAHRSCQSPTEPKESDISLLHASSMSSTKLLMTPMRDSRVSGSALRGAHHRVGWYLATRFLPDVMGTEAFSIPHVQGHQTDGYRIKNEVRTVIIALMRGGEPMAFGVSEAIPQAMFLHAKGPGDVRAEHLQGMETVVLVDSVVNTGKSIIAFVGRVKELGTKQDMKIVVIAGTVQEKAVGEGGPLARLGGITIVSLRLSENKFTGRGGTDTGNRLFNTTHME</sequence>
<comment type="caution">
    <text evidence="2">The sequence shown here is derived from an EMBL/GenBank/DDBJ whole genome shotgun (WGS) entry which is preliminary data.</text>
</comment>
<dbReference type="Gene3D" id="3.40.50.1000">
    <property type="entry name" value="HAD superfamily/HAD-like"/>
    <property type="match status" value="1"/>
</dbReference>
<dbReference type="GO" id="GO:0036424">
    <property type="term" value="F:L-phosphoserine phosphatase activity"/>
    <property type="evidence" value="ECO:0007669"/>
    <property type="project" value="TreeGrafter"/>
</dbReference>
<dbReference type="Proteomes" id="UP001201980">
    <property type="component" value="Unassembled WGS sequence"/>
</dbReference>
<dbReference type="Gene3D" id="3.40.50.2020">
    <property type="match status" value="1"/>
</dbReference>
<dbReference type="Pfam" id="PF12710">
    <property type="entry name" value="HAD"/>
    <property type="match status" value="1"/>
</dbReference>
<dbReference type="InterPro" id="IPR000836">
    <property type="entry name" value="PRTase_dom"/>
</dbReference>
<dbReference type="GO" id="GO:0000287">
    <property type="term" value="F:magnesium ion binding"/>
    <property type="evidence" value="ECO:0007669"/>
    <property type="project" value="TreeGrafter"/>
</dbReference>
<dbReference type="SUPFAM" id="SSF53271">
    <property type="entry name" value="PRTase-like"/>
    <property type="match status" value="1"/>
</dbReference>
<dbReference type="GO" id="GO:0006564">
    <property type="term" value="P:L-serine biosynthetic process"/>
    <property type="evidence" value="ECO:0007669"/>
    <property type="project" value="TreeGrafter"/>
</dbReference>
<dbReference type="InterPro" id="IPR029057">
    <property type="entry name" value="PRTase-like"/>
</dbReference>
<dbReference type="Pfam" id="PF13207">
    <property type="entry name" value="AAA_17"/>
    <property type="match status" value="1"/>
</dbReference>
<dbReference type="GO" id="GO:0005737">
    <property type="term" value="C:cytoplasm"/>
    <property type="evidence" value="ECO:0007669"/>
    <property type="project" value="TreeGrafter"/>
</dbReference>
<dbReference type="EMBL" id="JAKWBI020000023">
    <property type="protein sequence ID" value="KAJ2905829.1"/>
    <property type="molecule type" value="Genomic_DNA"/>
</dbReference>
<evidence type="ECO:0000259" key="1">
    <source>
        <dbReference type="Pfam" id="PF14681"/>
    </source>
</evidence>
<evidence type="ECO:0000313" key="3">
    <source>
        <dbReference type="Proteomes" id="UP001201980"/>
    </source>
</evidence>
<dbReference type="SUPFAM" id="SSF52540">
    <property type="entry name" value="P-loop containing nucleoside triphosphate hydrolases"/>
    <property type="match status" value="1"/>
</dbReference>
<dbReference type="Pfam" id="PF14681">
    <property type="entry name" value="UPRTase"/>
    <property type="match status" value="1"/>
</dbReference>
<proteinExistence type="predicted"/>
<evidence type="ECO:0000313" key="2">
    <source>
        <dbReference type="EMBL" id="KAJ2905829.1"/>
    </source>
</evidence>
<dbReference type="SUPFAM" id="SSF56784">
    <property type="entry name" value="HAD-like"/>
    <property type="match status" value="1"/>
</dbReference>
<keyword evidence="3" id="KW-1185">Reference proteome</keyword>
<dbReference type="PANTHER" id="PTHR43344:SF20">
    <property type="entry name" value="URACIL PHOSPHORIBOSYLTRANSFERASE"/>
    <property type="match status" value="1"/>
</dbReference>
<dbReference type="AlphaFoldDB" id="A0AAD5WUH9"/>
<dbReference type="InterPro" id="IPR036412">
    <property type="entry name" value="HAD-like_sf"/>
</dbReference>
<reference evidence="2" key="1">
    <citation type="submission" date="2022-07" db="EMBL/GenBank/DDBJ databases">
        <title>Draft genome sequence of Zalerion maritima ATCC 34329, a (micro)plastics degrading marine fungus.</title>
        <authorList>
            <person name="Paco A."/>
            <person name="Goncalves M.F.M."/>
            <person name="Rocha-Santos T.A.P."/>
            <person name="Alves A."/>
        </authorList>
    </citation>
    <scope>NUCLEOTIDE SEQUENCE</scope>
    <source>
        <strain evidence="2">ATCC 34329</strain>
    </source>
</reference>
<dbReference type="Gene3D" id="3.40.50.300">
    <property type="entry name" value="P-loop containing nucleotide triphosphate hydrolases"/>
    <property type="match status" value="1"/>
</dbReference>
<protein>
    <recommendedName>
        <fullName evidence="1">Phosphoribosyltransferase domain-containing protein</fullName>
    </recommendedName>
</protein>
<dbReference type="InterPro" id="IPR027417">
    <property type="entry name" value="P-loop_NTPase"/>
</dbReference>
<dbReference type="PANTHER" id="PTHR43344">
    <property type="entry name" value="PHOSPHOSERINE PHOSPHATASE"/>
    <property type="match status" value="1"/>
</dbReference>
<dbReference type="InterPro" id="IPR023214">
    <property type="entry name" value="HAD_sf"/>
</dbReference>
<accession>A0AAD5WUH9</accession>
<feature type="domain" description="Phosphoribosyltransferase" evidence="1">
    <location>
        <begin position="482"/>
        <end position="673"/>
    </location>
</feature>
<name>A0AAD5WUH9_9PEZI</name>
<dbReference type="CDD" id="cd06223">
    <property type="entry name" value="PRTases_typeI"/>
    <property type="match status" value="1"/>
</dbReference>